<keyword evidence="6" id="KW-1185">Reference proteome</keyword>
<evidence type="ECO:0000256" key="2">
    <source>
        <dbReference type="ARBA" id="ARBA00022737"/>
    </source>
</evidence>
<evidence type="ECO:0000256" key="1">
    <source>
        <dbReference type="ARBA" id="ARBA00022441"/>
    </source>
</evidence>
<reference evidence="5 6" key="1">
    <citation type="journal article" date="2008" name="Nature">
        <title>The genome of Laccaria bicolor provides insights into mycorrhizal symbiosis.</title>
        <authorList>
            <person name="Martin F."/>
            <person name="Aerts A."/>
            <person name="Ahren D."/>
            <person name="Brun A."/>
            <person name="Danchin E.G.J."/>
            <person name="Duchaussoy F."/>
            <person name="Gibon J."/>
            <person name="Kohler A."/>
            <person name="Lindquist E."/>
            <person name="Pereda V."/>
            <person name="Salamov A."/>
            <person name="Shapiro H.J."/>
            <person name="Wuyts J."/>
            <person name="Blaudez D."/>
            <person name="Buee M."/>
            <person name="Brokstein P."/>
            <person name="Canbaeck B."/>
            <person name="Cohen D."/>
            <person name="Courty P.E."/>
            <person name="Coutinho P.M."/>
            <person name="Delaruelle C."/>
            <person name="Detter J.C."/>
            <person name="Deveau A."/>
            <person name="DiFazio S."/>
            <person name="Duplessis S."/>
            <person name="Fraissinet-Tachet L."/>
            <person name="Lucic E."/>
            <person name="Frey-Klett P."/>
            <person name="Fourrey C."/>
            <person name="Feussner I."/>
            <person name="Gay G."/>
            <person name="Grimwood J."/>
            <person name="Hoegger P.J."/>
            <person name="Jain P."/>
            <person name="Kilaru S."/>
            <person name="Labbe J."/>
            <person name="Lin Y.C."/>
            <person name="Legue V."/>
            <person name="Le Tacon F."/>
            <person name="Marmeisse R."/>
            <person name="Melayah D."/>
            <person name="Montanini B."/>
            <person name="Muratet M."/>
            <person name="Nehls U."/>
            <person name="Niculita-Hirzel H."/>
            <person name="Oudot-Le Secq M.P."/>
            <person name="Peter M."/>
            <person name="Quesneville H."/>
            <person name="Rajashekar B."/>
            <person name="Reich M."/>
            <person name="Rouhier N."/>
            <person name="Schmutz J."/>
            <person name="Yin T."/>
            <person name="Chalot M."/>
            <person name="Henrissat B."/>
            <person name="Kuees U."/>
            <person name="Lucas S."/>
            <person name="Van de Peer Y."/>
            <person name="Podila G.K."/>
            <person name="Polle A."/>
            <person name="Pukkila P.J."/>
            <person name="Richardson P.M."/>
            <person name="Rouze P."/>
            <person name="Sanders I.R."/>
            <person name="Stajich J.E."/>
            <person name="Tunlid A."/>
            <person name="Tuskan G."/>
            <person name="Grigoriev I.V."/>
        </authorList>
    </citation>
    <scope>NUCLEOTIDE SEQUENCE [LARGE SCALE GENOMIC DNA]</scope>
    <source>
        <strain evidence="6">S238N-H82 / ATCC MYA-4686</strain>
    </source>
</reference>
<feature type="chain" id="PRO_5002749166" evidence="4">
    <location>
        <begin position="23"/>
        <end position="976"/>
    </location>
</feature>
<feature type="region of interest" description="Disordered" evidence="3">
    <location>
        <begin position="923"/>
        <end position="953"/>
    </location>
</feature>
<dbReference type="PANTHER" id="PTHR46093">
    <property type="entry name" value="ACYL-COA-BINDING DOMAIN-CONTAINING PROTEIN 5"/>
    <property type="match status" value="1"/>
</dbReference>
<dbReference type="GeneID" id="6076290"/>
<dbReference type="Pfam" id="PF24681">
    <property type="entry name" value="Kelch_KLHDC2_KLHL20_DRC7"/>
    <property type="match status" value="1"/>
</dbReference>
<organism evidence="6">
    <name type="scientific">Laccaria bicolor (strain S238N-H82 / ATCC MYA-4686)</name>
    <name type="common">Bicoloured deceiver</name>
    <name type="synonym">Laccaria laccata var. bicolor</name>
    <dbReference type="NCBI Taxonomy" id="486041"/>
    <lineage>
        <taxon>Eukaryota</taxon>
        <taxon>Fungi</taxon>
        <taxon>Dikarya</taxon>
        <taxon>Basidiomycota</taxon>
        <taxon>Agaricomycotina</taxon>
        <taxon>Agaricomycetes</taxon>
        <taxon>Agaricomycetidae</taxon>
        <taxon>Agaricales</taxon>
        <taxon>Agaricineae</taxon>
        <taxon>Hydnangiaceae</taxon>
        <taxon>Laccaria</taxon>
    </lineage>
</organism>
<feature type="compositionally biased region" description="Polar residues" evidence="3">
    <location>
        <begin position="762"/>
        <end position="775"/>
    </location>
</feature>
<sequence>MRFRTVLWSLLVPECLINRVLAYNALPRWGQATALITDALFVYGGKTDQFNSFSYTAAPNNNDLLLLSLSSPFSASAPPWELISPSASWGPALAWHTLSAIDSTRMLSFGGQPDLNSPTATFDGADSASLLDVSNISSPTWITQPVSWANQPMRRIYHSAVSTSSGKIVITGGEKADGSNNPLSDHSVFDSAGPTFKPLPIPSAPPDLYGHASILLPDGRVLVLGGYSQSLNALIPLSIVWILDKNQSTWSTAQVSGDILPPPRRGFASTLLSNGKIIIHGGCDANLQNNFGDGWILDMTQNPMKWAQVDVLSQIGSRRDHFAISSGDQVIFGFGYQDNGPAPAPLLIYDVSSGAFASSFTPRPVATSTQTRPPSPTNNPHSSTTGVAQPTSTMEPDHSDSHSKKAAPIALGTTFGLLALVAASFVVYYVRRKHFENRDRRHFSGIDGDDYGGSDDLGNAGIIPAAHYHEEKRRSGFRRNLNILNSIGMMRKPGNIRNTQERRDMLADEDTKDLGEWYNARKRDGTGGSSWSLKSAFGKSRFPSSNSRRVASREGTDPFADDDSFIRNEETGFIGAASTDGRPRERRDMSYISMRSSVSYMDPFADPIQEGREPADKDLQLSHQIRLVPHSFQQPPEIETSLPIAQGHGLSPLFEQSSQNTLPLQDLDNQGSSLENSSSGGSTSRVTSMTSFEPSHPLPLTTTIVPAHSPPMRRSDSWWSRFARSNLIDRKSSVSSKQSVGQSEFLDPMPPPRLHPIEESVNPPSHNRISPQPSYSEELFRKESNTRMYGGGHGKSLSSLRTADSEAIERMAGAMDVVQRIKTGSHYSRESGSSVGNLSIDTHSLDEASPFGALDMFSSPVEVTPTELSRMLPPNSNTKAPPTAIIPPKTPSPGSMGVFVFPSGANRPRSPLASGIASRVQAYEQRMSPNQLPSPTNTRQREERTKKPITVNYGLAPRPSLFIANPDHKLSSSGES</sequence>
<feature type="compositionally biased region" description="Low complexity" evidence="3">
    <location>
        <begin position="671"/>
        <end position="691"/>
    </location>
</feature>
<accession>B0D9R0</accession>
<evidence type="ECO:0000256" key="4">
    <source>
        <dbReference type="SAM" id="SignalP"/>
    </source>
</evidence>
<feature type="compositionally biased region" description="Low complexity" evidence="3">
    <location>
        <begin position="733"/>
        <end position="743"/>
    </location>
</feature>
<dbReference type="HOGENOM" id="CLU_007044_0_0_1"/>
<dbReference type="OrthoDB" id="432528at2759"/>
<gene>
    <name evidence="5" type="ORF">LACBIDRAFT_296993</name>
</gene>
<feature type="region of interest" description="Disordered" evidence="3">
    <location>
        <begin position="541"/>
        <end position="564"/>
    </location>
</feature>
<feature type="region of interest" description="Disordered" evidence="3">
    <location>
        <begin position="730"/>
        <end position="775"/>
    </location>
</feature>
<evidence type="ECO:0000256" key="3">
    <source>
        <dbReference type="SAM" id="MobiDB-lite"/>
    </source>
</evidence>
<feature type="region of interest" description="Disordered" evidence="3">
    <location>
        <begin position="663"/>
        <end position="711"/>
    </location>
</feature>
<keyword evidence="1" id="KW-0880">Kelch repeat</keyword>
<feature type="compositionally biased region" description="Polar residues" evidence="3">
    <location>
        <begin position="927"/>
        <end position="938"/>
    </location>
</feature>
<feature type="region of interest" description="Disordered" evidence="3">
    <location>
        <begin position="870"/>
        <end position="891"/>
    </location>
</feature>
<dbReference type="KEGG" id="lbc:LACBIDRAFT_296993"/>
<evidence type="ECO:0000313" key="6">
    <source>
        <dbReference type="Proteomes" id="UP000001194"/>
    </source>
</evidence>
<keyword evidence="2" id="KW-0677">Repeat</keyword>
<protein>
    <submittedName>
        <fullName evidence="5">Predicted protein</fullName>
    </submittedName>
</protein>
<dbReference type="Gene3D" id="2.130.10.80">
    <property type="entry name" value="Galactose oxidase/kelch, beta-propeller"/>
    <property type="match status" value="1"/>
</dbReference>
<feature type="signal peptide" evidence="4">
    <location>
        <begin position="1"/>
        <end position="22"/>
    </location>
</feature>
<dbReference type="EMBL" id="DS547101">
    <property type="protein sequence ID" value="EDR08625.1"/>
    <property type="molecule type" value="Genomic_DNA"/>
</dbReference>
<name>B0D9R0_LACBS</name>
<evidence type="ECO:0000313" key="5">
    <source>
        <dbReference type="EMBL" id="EDR08625.1"/>
    </source>
</evidence>
<dbReference type="Gene3D" id="2.120.10.80">
    <property type="entry name" value="Kelch-type beta propeller"/>
    <property type="match status" value="1"/>
</dbReference>
<feature type="region of interest" description="Disordered" evidence="3">
    <location>
        <begin position="362"/>
        <end position="404"/>
    </location>
</feature>
<dbReference type="STRING" id="486041.B0D9R0"/>
<dbReference type="InterPro" id="IPR037293">
    <property type="entry name" value="Gal_Oxidase_central_sf"/>
</dbReference>
<dbReference type="RefSeq" id="XP_001880850.1">
    <property type="nucleotide sequence ID" value="XM_001880815.1"/>
</dbReference>
<proteinExistence type="predicted"/>
<dbReference type="PANTHER" id="PTHR46093:SF18">
    <property type="entry name" value="FIBRONECTIN TYPE-III DOMAIN-CONTAINING PROTEIN"/>
    <property type="match status" value="1"/>
</dbReference>
<dbReference type="InParanoid" id="B0D9R0"/>
<dbReference type="AlphaFoldDB" id="B0D9R0"/>
<dbReference type="Proteomes" id="UP000001194">
    <property type="component" value="Unassembled WGS sequence"/>
</dbReference>
<keyword evidence="4" id="KW-0732">Signal</keyword>
<dbReference type="SUPFAM" id="SSF117281">
    <property type="entry name" value="Kelch motif"/>
    <property type="match status" value="1"/>
</dbReference>
<dbReference type="InterPro" id="IPR015915">
    <property type="entry name" value="Kelch-typ_b-propeller"/>
</dbReference>